<feature type="signal peptide" evidence="1">
    <location>
        <begin position="1"/>
        <end position="18"/>
    </location>
</feature>
<feature type="chain" id="PRO_5018103013" evidence="1">
    <location>
        <begin position="19"/>
        <end position="178"/>
    </location>
</feature>
<protein>
    <submittedName>
        <fullName evidence="2">DUF4252 domain-containing protein</fullName>
    </submittedName>
</protein>
<name>A0A3M9NQX2_9BACT</name>
<organism evidence="2 3">
    <name type="scientific">Hanamia caeni</name>
    <dbReference type="NCBI Taxonomy" id="2294116"/>
    <lineage>
        <taxon>Bacteria</taxon>
        <taxon>Pseudomonadati</taxon>
        <taxon>Bacteroidota</taxon>
        <taxon>Chitinophagia</taxon>
        <taxon>Chitinophagales</taxon>
        <taxon>Chitinophagaceae</taxon>
        <taxon>Hanamia</taxon>
    </lineage>
</organism>
<dbReference type="Pfam" id="PF14060">
    <property type="entry name" value="DUF4252"/>
    <property type="match status" value="1"/>
</dbReference>
<gene>
    <name evidence="2" type="ORF">EFY79_01940</name>
</gene>
<evidence type="ECO:0000313" key="3">
    <source>
        <dbReference type="Proteomes" id="UP000267223"/>
    </source>
</evidence>
<sequence length="178" mass="19669">MKKILIIVAVFFSSTAFAQSQINDVHKIFDKYQDVDGITSVKVGKPMFSLLNKLNIEDEDVQKLKPLLGKINSIDILISGGSKFLDSLVNIKPGLIKQGPNPVALQNEINLAVKKLNYEELVTVNSSGRKIKLMTVNSSGNMLHNLLLSITGSDQNVLMLLDGEIPMDELNKFISEEK</sequence>
<dbReference type="RefSeq" id="WP_123118974.1">
    <property type="nucleotide sequence ID" value="NZ_RJJR01000001.1"/>
</dbReference>
<dbReference type="Proteomes" id="UP000267223">
    <property type="component" value="Unassembled WGS sequence"/>
</dbReference>
<proteinExistence type="predicted"/>
<evidence type="ECO:0000313" key="2">
    <source>
        <dbReference type="EMBL" id="RNI40084.1"/>
    </source>
</evidence>
<dbReference type="AlphaFoldDB" id="A0A3M9NQX2"/>
<reference evidence="2 3" key="1">
    <citation type="submission" date="2018-11" db="EMBL/GenBank/DDBJ databases">
        <title>Draft genome sequence of Ferruginibacter sp. BO-59.</title>
        <authorList>
            <person name="Im W.T."/>
        </authorList>
    </citation>
    <scope>NUCLEOTIDE SEQUENCE [LARGE SCALE GENOMIC DNA]</scope>
    <source>
        <strain evidence="2 3">BO-59</strain>
    </source>
</reference>
<comment type="caution">
    <text evidence="2">The sequence shown here is derived from an EMBL/GenBank/DDBJ whole genome shotgun (WGS) entry which is preliminary data.</text>
</comment>
<keyword evidence="1" id="KW-0732">Signal</keyword>
<dbReference type="EMBL" id="RJJR01000001">
    <property type="protein sequence ID" value="RNI40084.1"/>
    <property type="molecule type" value="Genomic_DNA"/>
</dbReference>
<keyword evidence="3" id="KW-1185">Reference proteome</keyword>
<dbReference type="InterPro" id="IPR025348">
    <property type="entry name" value="DUF4252"/>
</dbReference>
<evidence type="ECO:0000256" key="1">
    <source>
        <dbReference type="SAM" id="SignalP"/>
    </source>
</evidence>
<dbReference type="OrthoDB" id="705638at2"/>
<accession>A0A3M9NQX2</accession>